<sequence length="80" mass="8735">MITVLFPKAQQPPGGGAGPHAHKRGAKAQRRGQAQQIDKGAAPQHRDGGGAEVPRRTQQHRQKHMPSQRPHQRRQAKADG</sequence>
<comment type="caution">
    <text evidence="2">The sequence shown here is derived from an EMBL/GenBank/DDBJ whole genome shotgun (WGS) entry which is preliminary data.</text>
</comment>
<protein>
    <submittedName>
        <fullName evidence="2">Uncharacterized protein</fullName>
    </submittedName>
</protein>
<gene>
    <name evidence="2" type="ORF">SDC9_135021</name>
</gene>
<feature type="compositionally biased region" description="Basic residues" evidence="1">
    <location>
        <begin position="20"/>
        <end position="30"/>
    </location>
</feature>
<reference evidence="2" key="1">
    <citation type="submission" date="2019-08" db="EMBL/GenBank/DDBJ databases">
        <authorList>
            <person name="Kucharzyk K."/>
            <person name="Murdoch R.W."/>
            <person name="Higgins S."/>
            <person name="Loffler F."/>
        </authorList>
    </citation>
    <scope>NUCLEOTIDE SEQUENCE</scope>
</reference>
<dbReference type="AlphaFoldDB" id="A0A645DEL7"/>
<evidence type="ECO:0000256" key="1">
    <source>
        <dbReference type="SAM" id="MobiDB-lite"/>
    </source>
</evidence>
<feature type="region of interest" description="Disordered" evidence="1">
    <location>
        <begin position="1"/>
        <end position="80"/>
    </location>
</feature>
<feature type="compositionally biased region" description="Basic and acidic residues" evidence="1">
    <location>
        <begin position="44"/>
        <end position="55"/>
    </location>
</feature>
<dbReference type="EMBL" id="VSSQ01035638">
    <property type="protein sequence ID" value="MPM87920.1"/>
    <property type="molecule type" value="Genomic_DNA"/>
</dbReference>
<accession>A0A645DEL7</accession>
<organism evidence="2">
    <name type="scientific">bioreactor metagenome</name>
    <dbReference type="NCBI Taxonomy" id="1076179"/>
    <lineage>
        <taxon>unclassified sequences</taxon>
        <taxon>metagenomes</taxon>
        <taxon>ecological metagenomes</taxon>
    </lineage>
</organism>
<feature type="compositionally biased region" description="Basic residues" evidence="1">
    <location>
        <begin position="57"/>
        <end position="80"/>
    </location>
</feature>
<evidence type="ECO:0000313" key="2">
    <source>
        <dbReference type="EMBL" id="MPM87920.1"/>
    </source>
</evidence>
<name>A0A645DEL7_9ZZZZ</name>
<proteinExistence type="predicted"/>